<dbReference type="EMBL" id="RQHV01000038">
    <property type="protein sequence ID" value="TGN11731.1"/>
    <property type="molecule type" value="Genomic_DNA"/>
</dbReference>
<dbReference type="Proteomes" id="UP000298264">
    <property type="component" value="Unassembled WGS sequence"/>
</dbReference>
<protein>
    <recommendedName>
        <fullName evidence="3">Type II toxin-antitoxin system PemK/MazF family toxin</fullName>
    </recommendedName>
</protein>
<proteinExistence type="predicted"/>
<dbReference type="GO" id="GO:0003677">
    <property type="term" value="F:DNA binding"/>
    <property type="evidence" value="ECO:0007669"/>
    <property type="project" value="InterPro"/>
</dbReference>
<organism evidence="1 2">
    <name type="scientific">Leptospira ilyithenensis</name>
    <dbReference type="NCBI Taxonomy" id="2484901"/>
    <lineage>
        <taxon>Bacteria</taxon>
        <taxon>Pseudomonadati</taxon>
        <taxon>Spirochaetota</taxon>
        <taxon>Spirochaetia</taxon>
        <taxon>Leptospirales</taxon>
        <taxon>Leptospiraceae</taxon>
        <taxon>Leptospira</taxon>
    </lineage>
</organism>
<sequence>MVRFGGLIKDSVINVSQIVNLDRSRFVKKAGNLKSKLLEKVEESLNIILSIK</sequence>
<accession>A0A4R9LQF0</accession>
<name>A0A4R9LQF0_9LEPT</name>
<evidence type="ECO:0000313" key="2">
    <source>
        <dbReference type="Proteomes" id="UP000298264"/>
    </source>
</evidence>
<dbReference type="InterPro" id="IPR011067">
    <property type="entry name" value="Plasmid_toxin/cell-grow_inhib"/>
</dbReference>
<evidence type="ECO:0008006" key="3">
    <source>
        <dbReference type="Google" id="ProtNLM"/>
    </source>
</evidence>
<dbReference type="InterPro" id="IPR003477">
    <property type="entry name" value="PemK-like"/>
</dbReference>
<reference evidence="1" key="1">
    <citation type="journal article" date="2019" name="PLoS Negl. Trop. Dis.">
        <title>Revisiting the worldwide diversity of Leptospira species in the environment.</title>
        <authorList>
            <person name="Vincent A.T."/>
            <person name="Schiettekatte O."/>
            <person name="Bourhy P."/>
            <person name="Veyrier F.J."/>
            <person name="Picardeau M."/>
        </authorList>
    </citation>
    <scope>NUCLEOTIDE SEQUENCE [LARGE SCALE GENOMIC DNA]</scope>
    <source>
        <strain evidence="1">201400974</strain>
    </source>
</reference>
<keyword evidence="2" id="KW-1185">Reference proteome</keyword>
<dbReference type="AlphaFoldDB" id="A0A4R9LQF0"/>
<dbReference type="Gene3D" id="2.30.30.110">
    <property type="match status" value="1"/>
</dbReference>
<dbReference type="SUPFAM" id="SSF50118">
    <property type="entry name" value="Cell growth inhibitor/plasmid maintenance toxic component"/>
    <property type="match status" value="1"/>
</dbReference>
<evidence type="ECO:0000313" key="1">
    <source>
        <dbReference type="EMBL" id="TGN11731.1"/>
    </source>
</evidence>
<dbReference type="Pfam" id="PF02452">
    <property type="entry name" value="PemK_toxin"/>
    <property type="match status" value="1"/>
</dbReference>
<gene>
    <name evidence="1" type="ORF">EHS11_06490</name>
</gene>
<dbReference type="OrthoDB" id="9808744at2"/>
<comment type="caution">
    <text evidence="1">The sequence shown here is derived from an EMBL/GenBank/DDBJ whole genome shotgun (WGS) entry which is preliminary data.</text>
</comment>